<dbReference type="Gene3D" id="2.30.30.760">
    <property type="match status" value="1"/>
</dbReference>
<dbReference type="InterPro" id="IPR036732">
    <property type="entry name" value="AFP_Neu5c_C_sf"/>
</dbReference>
<keyword evidence="4" id="KW-0732">Signal</keyword>
<dbReference type="PANTHER" id="PTHR36307:SF1">
    <property type="entry name" value="FLAGELLA BASAL BODY P-RING FORMATION PROTEIN FLGA"/>
    <property type="match status" value="1"/>
</dbReference>
<evidence type="ECO:0000259" key="8">
    <source>
        <dbReference type="SMART" id="SM00858"/>
    </source>
</evidence>
<evidence type="ECO:0000313" key="9">
    <source>
        <dbReference type="EMBL" id="GGX77941.1"/>
    </source>
</evidence>
<keyword evidence="10" id="KW-1185">Reference proteome</keyword>
<comment type="function">
    <text evidence="6 7">Involved in the assembly process of the P-ring formation. It may associate with FlgF on the rod constituting a structure essential for the P-ring assembly or may act as a modulator protein for the P-ring assembly.</text>
</comment>
<dbReference type="Gene3D" id="3.90.1210.10">
    <property type="entry name" value="Antifreeze-like/N-acetylneuraminic acid synthase C-terminal domain"/>
    <property type="match status" value="1"/>
</dbReference>
<dbReference type="Pfam" id="PF13144">
    <property type="entry name" value="ChapFlgA"/>
    <property type="match status" value="1"/>
</dbReference>
<proteinExistence type="inferred from homology"/>
<comment type="similarity">
    <text evidence="2 7">Belongs to the FlgA family.</text>
</comment>
<keyword evidence="5 7" id="KW-0574">Periplasm</keyword>
<reference evidence="10" key="1">
    <citation type="journal article" date="2019" name="Int. J. Syst. Evol. Microbiol.">
        <title>The Global Catalogue of Microorganisms (GCM) 10K type strain sequencing project: providing services to taxonomists for standard genome sequencing and annotation.</title>
        <authorList>
            <consortium name="The Broad Institute Genomics Platform"/>
            <consortium name="The Broad Institute Genome Sequencing Center for Infectious Disease"/>
            <person name="Wu L."/>
            <person name="Ma J."/>
        </authorList>
    </citation>
    <scope>NUCLEOTIDE SEQUENCE [LARGE SCALE GENOMIC DNA]</scope>
    <source>
        <strain evidence="10">KCTC 22228</strain>
    </source>
</reference>
<sequence>MLLPTLLRRLLTAIALLSLVTTVTLTPVRADNTALITERVHAFLYERASELGSEVNIEAHPPSAHLPDCENPQPFLPNASQPLIGRVSVGVRCGEQGNQVRYMQATLAVIGEQVVASQAITRGTIIDADMLALRPAELSRLPRGAITDIQQAIGMQAARPIREGSTLTEHQLQPVTLVERGAKVRIEARGQGFAISREGEALDSGAMDSEIRVRLNNRDVLRARVIGHNRLEVDF</sequence>
<dbReference type="NCBIfam" id="TIGR03170">
    <property type="entry name" value="flgA_cterm"/>
    <property type="match status" value="1"/>
</dbReference>
<evidence type="ECO:0000256" key="7">
    <source>
        <dbReference type="RuleBase" id="RU362063"/>
    </source>
</evidence>
<evidence type="ECO:0000256" key="5">
    <source>
        <dbReference type="ARBA" id="ARBA00022764"/>
    </source>
</evidence>
<dbReference type="CDD" id="cd11614">
    <property type="entry name" value="SAF_CpaB_FlgA_like"/>
    <property type="match status" value="1"/>
</dbReference>
<accession>A0ABQ2YBV5</accession>
<dbReference type="Pfam" id="PF17656">
    <property type="entry name" value="ChapFlgA_N"/>
    <property type="match status" value="1"/>
</dbReference>
<dbReference type="SUPFAM" id="SSF51269">
    <property type="entry name" value="AFP III-like domain"/>
    <property type="match status" value="1"/>
</dbReference>
<dbReference type="InterPro" id="IPR013974">
    <property type="entry name" value="SAF"/>
</dbReference>
<dbReference type="InterPro" id="IPR017585">
    <property type="entry name" value="SAF_FlgA"/>
</dbReference>
<evidence type="ECO:0000256" key="3">
    <source>
        <dbReference type="ARBA" id="ARBA00014754"/>
    </source>
</evidence>
<dbReference type="SMART" id="SM00858">
    <property type="entry name" value="SAF"/>
    <property type="match status" value="1"/>
</dbReference>
<evidence type="ECO:0000256" key="4">
    <source>
        <dbReference type="ARBA" id="ARBA00022729"/>
    </source>
</evidence>
<dbReference type="InterPro" id="IPR039246">
    <property type="entry name" value="Flagellar_FlgA"/>
</dbReference>
<dbReference type="PANTHER" id="PTHR36307">
    <property type="entry name" value="FLAGELLA BASAL BODY P-RING FORMATION PROTEIN FLGA"/>
    <property type="match status" value="1"/>
</dbReference>
<gene>
    <name evidence="9" type="ORF">GCM10007160_01460</name>
</gene>
<dbReference type="RefSeq" id="WP_189464951.1">
    <property type="nucleotide sequence ID" value="NZ_BMXS01000001.1"/>
</dbReference>
<comment type="caution">
    <text evidence="9">The sequence shown here is derived from an EMBL/GenBank/DDBJ whole genome shotgun (WGS) entry which is preliminary data.</text>
</comment>
<evidence type="ECO:0000313" key="10">
    <source>
        <dbReference type="Proteomes" id="UP000653056"/>
    </source>
</evidence>
<dbReference type="Proteomes" id="UP000653056">
    <property type="component" value="Unassembled WGS sequence"/>
</dbReference>
<evidence type="ECO:0000256" key="6">
    <source>
        <dbReference type="ARBA" id="ARBA00025643"/>
    </source>
</evidence>
<organism evidence="9 10">
    <name type="scientific">Litchfieldella qijiaojingensis</name>
    <dbReference type="NCBI Taxonomy" id="980347"/>
    <lineage>
        <taxon>Bacteria</taxon>
        <taxon>Pseudomonadati</taxon>
        <taxon>Pseudomonadota</taxon>
        <taxon>Gammaproteobacteria</taxon>
        <taxon>Oceanospirillales</taxon>
        <taxon>Halomonadaceae</taxon>
        <taxon>Litchfieldella</taxon>
    </lineage>
</organism>
<comment type="subcellular location">
    <subcellularLocation>
        <location evidence="1 7">Periplasm</location>
    </subcellularLocation>
</comment>
<keyword evidence="7" id="KW-1005">Bacterial flagellum biogenesis</keyword>
<dbReference type="EMBL" id="BMXS01000001">
    <property type="protein sequence ID" value="GGX77941.1"/>
    <property type="molecule type" value="Genomic_DNA"/>
</dbReference>
<dbReference type="InterPro" id="IPR041231">
    <property type="entry name" value="FlgA_N"/>
</dbReference>
<feature type="domain" description="SAF" evidence="8">
    <location>
        <begin position="111"/>
        <end position="173"/>
    </location>
</feature>
<evidence type="ECO:0000256" key="2">
    <source>
        <dbReference type="ARBA" id="ARBA00010474"/>
    </source>
</evidence>
<evidence type="ECO:0000256" key="1">
    <source>
        <dbReference type="ARBA" id="ARBA00004418"/>
    </source>
</evidence>
<name>A0ABQ2YBV5_9GAMM</name>
<protein>
    <recommendedName>
        <fullName evidence="3 7">Flagella basal body P-ring formation protein FlgA</fullName>
    </recommendedName>
</protein>